<feature type="repeat" description="WD" evidence="3">
    <location>
        <begin position="933"/>
        <end position="974"/>
    </location>
</feature>
<dbReference type="GO" id="GO:1990234">
    <property type="term" value="C:transferase complex"/>
    <property type="evidence" value="ECO:0007669"/>
    <property type="project" value="UniProtKB-ARBA"/>
</dbReference>
<dbReference type="PROSITE" id="PS00678">
    <property type="entry name" value="WD_REPEATS_1"/>
    <property type="match status" value="5"/>
</dbReference>
<dbReference type="HOGENOM" id="CLU_000288_6_3_1"/>
<dbReference type="Pfam" id="PF24883">
    <property type="entry name" value="NPHP3_N"/>
    <property type="match status" value="1"/>
</dbReference>
<dbReference type="PANTHER" id="PTHR22847">
    <property type="entry name" value="WD40 REPEAT PROTEIN"/>
    <property type="match status" value="1"/>
</dbReference>
<evidence type="ECO:0000256" key="2">
    <source>
        <dbReference type="ARBA" id="ARBA00022737"/>
    </source>
</evidence>
<dbReference type="SUPFAM" id="SSF52540">
    <property type="entry name" value="P-loop containing nucleoside triphosphate hydrolases"/>
    <property type="match status" value="1"/>
</dbReference>
<dbReference type="InterPro" id="IPR056884">
    <property type="entry name" value="NPHP3-like_N"/>
</dbReference>
<dbReference type="Gene3D" id="2.130.10.10">
    <property type="entry name" value="YVTN repeat-like/Quinoprotein amine dehydrogenase"/>
    <property type="match status" value="4"/>
</dbReference>
<proteinExistence type="predicted"/>
<feature type="repeat" description="WD" evidence="3">
    <location>
        <begin position="897"/>
        <end position="931"/>
    </location>
</feature>
<feature type="repeat" description="WD" evidence="3">
    <location>
        <begin position="780"/>
        <end position="821"/>
    </location>
</feature>
<feature type="domain" description="AAA+ ATPase" evidence="4">
    <location>
        <begin position="105"/>
        <end position="278"/>
    </location>
</feature>
<dbReference type="InterPro" id="IPR001680">
    <property type="entry name" value="WD40_rpt"/>
</dbReference>
<dbReference type="KEGG" id="gtr:GLOTRDRAFT_45335"/>
<dbReference type="AlphaFoldDB" id="S7RLI7"/>
<dbReference type="PROSITE" id="PS50294">
    <property type="entry name" value="WD_REPEATS_REGION"/>
    <property type="match status" value="7"/>
</dbReference>
<dbReference type="SMART" id="SM00382">
    <property type="entry name" value="AAA"/>
    <property type="match status" value="1"/>
</dbReference>
<evidence type="ECO:0000259" key="4">
    <source>
        <dbReference type="SMART" id="SM00382"/>
    </source>
</evidence>
<evidence type="ECO:0000256" key="1">
    <source>
        <dbReference type="ARBA" id="ARBA00022574"/>
    </source>
</evidence>
<dbReference type="InterPro" id="IPR027417">
    <property type="entry name" value="P-loop_NTPase"/>
</dbReference>
<dbReference type="SUPFAM" id="SSF50998">
    <property type="entry name" value="Quinoprotein alcohol dehydrogenase-like"/>
    <property type="match status" value="1"/>
</dbReference>
<feature type="repeat" description="WD" evidence="3">
    <location>
        <begin position="694"/>
        <end position="735"/>
    </location>
</feature>
<reference evidence="5 6" key="1">
    <citation type="journal article" date="2012" name="Science">
        <title>The Paleozoic origin of enzymatic lignin decomposition reconstructed from 31 fungal genomes.</title>
        <authorList>
            <person name="Floudas D."/>
            <person name="Binder M."/>
            <person name="Riley R."/>
            <person name="Barry K."/>
            <person name="Blanchette R.A."/>
            <person name="Henrissat B."/>
            <person name="Martinez A.T."/>
            <person name="Otillar R."/>
            <person name="Spatafora J.W."/>
            <person name="Yadav J.S."/>
            <person name="Aerts A."/>
            <person name="Benoit I."/>
            <person name="Boyd A."/>
            <person name="Carlson A."/>
            <person name="Copeland A."/>
            <person name="Coutinho P.M."/>
            <person name="de Vries R.P."/>
            <person name="Ferreira P."/>
            <person name="Findley K."/>
            <person name="Foster B."/>
            <person name="Gaskell J."/>
            <person name="Glotzer D."/>
            <person name="Gorecki P."/>
            <person name="Heitman J."/>
            <person name="Hesse C."/>
            <person name="Hori C."/>
            <person name="Igarashi K."/>
            <person name="Jurgens J.A."/>
            <person name="Kallen N."/>
            <person name="Kersten P."/>
            <person name="Kohler A."/>
            <person name="Kuees U."/>
            <person name="Kumar T.K.A."/>
            <person name="Kuo A."/>
            <person name="LaButti K."/>
            <person name="Larrondo L.F."/>
            <person name="Lindquist E."/>
            <person name="Ling A."/>
            <person name="Lombard V."/>
            <person name="Lucas S."/>
            <person name="Lundell T."/>
            <person name="Martin R."/>
            <person name="McLaughlin D.J."/>
            <person name="Morgenstern I."/>
            <person name="Morin E."/>
            <person name="Murat C."/>
            <person name="Nagy L.G."/>
            <person name="Nolan M."/>
            <person name="Ohm R.A."/>
            <person name="Patyshakuliyeva A."/>
            <person name="Rokas A."/>
            <person name="Ruiz-Duenas F.J."/>
            <person name="Sabat G."/>
            <person name="Salamov A."/>
            <person name="Samejima M."/>
            <person name="Schmutz J."/>
            <person name="Slot J.C."/>
            <person name="St John F."/>
            <person name="Stenlid J."/>
            <person name="Sun H."/>
            <person name="Sun S."/>
            <person name="Syed K."/>
            <person name="Tsang A."/>
            <person name="Wiebenga A."/>
            <person name="Young D."/>
            <person name="Pisabarro A."/>
            <person name="Eastwood D.C."/>
            <person name="Martin F."/>
            <person name="Cullen D."/>
            <person name="Grigoriev I.V."/>
            <person name="Hibbett D.S."/>
        </authorList>
    </citation>
    <scope>NUCLEOTIDE SEQUENCE [LARGE SCALE GENOMIC DNA]</scope>
    <source>
        <strain evidence="5 6">ATCC 11539</strain>
    </source>
</reference>
<dbReference type="CDD" id="cd00200">
    <property type="entry name" value="WD40"/>
    <property type="match status" value="1"/>
</dbReference>
<dbReference type="SMART" id="SM00320">
    <property type="entry name" value="WD40"/>
    <property type="match status" value="7"/>
</dbReference>
<dbReference type="STRING" id="670483.S7RLI7"/>
<feature type="repeat" description="WD" evidence="3">
    <location>
        <begin position="823"/>
        <end position="864"/>
    </location>
</feature>
<keyword evidence="6" id="KW-1185">Reference proteome</keyword>
<dbReference type="PROSITE" id="PS50082">
    <property type="entry name" value="WD_REPEATS_2"/>
    <property type="match status" value="8"/>
</dbReference>
<name>S7RLI7_GLOTA</name>
<dbReference type="GeneID" id="19306331"/>
<dbReference type="Gene3D" id="3.40.50.300">
    <property type="entry name" value="P-loop containing nucleotide triphosphate hydrolases"/>
    <property type="match status" value="1"/>
</dbReference>
<dbReference type="PRINTS" id="PR00320">
    <property type="entry name" value="GPROTEINBRPT"/>
</dbReference>
<dbReference type="Proteomes" id="UP000030669">
    <property type="component" value="Unassembled WGS sequence"/>
</dbReference>
<organism evidence="5 6">
    <name type="scientific">Gloeophyllum trabeum (strain ATCC 11539 / FP-39264 / Madison 617)</name>
    <name type="common">Brown rot fungus</name>
    <dbReference type="NCBI Taxonomy" id="670483"/>
    <lineage>
        <taxon>Eukaryota</taxon>
        <taxon>Fungi</taxon>
        <taxon>Dikarya</taxon>
        <taxon>Basidiomycota</taxon>
        <taxon>Agaricomycotina</taxon>
        <taxon>Agaricomycetes</taxon>
        <taxon>Gloeophyllales</taxon>
        <taxon>Gloeophyllaceae</taxon>
        <taxon>Gloeophyllum</taxon>
    </lineage>
</organism>
<dbReference type="RefSeq" id="XP_007867735.1">
    <property type="nucleotide sequence ID" value="XM_007869544.1"/>
</dbReference>
<evidence type="ECO:0000256" key="3">
    <source>
        <dbReference type="PROSITE-ProRule" id="PRU00221"/>
    </source>
</evidence>
<gene>
    <name evidence="5" type="ORF">GLOTRDRAFT_45335</name>
</gene>
<evidence type="ECO:0000313" key="6">
    <source>
        <dbReference type="Proteomes" id="UP000030669"/>
    </source>
</evidence>
<evidence type="ECO:0000313" key="5">
    <source>
        <dbReference type="EMBL" id="EPQ53524.1"/>
    </source>
</evidence>
<dbReference type="InterPro" id="IPR015943">
    <property type="entry name" value="WD40/YVTN_repeat-like_dom_sf"/>
</dbReference>
<dbReference type="InterPro" id="IPR019775">
    <property type="entry name" value="WD40_repeat_CS"/>
</dbReference>
<sequence>MASGIVARAWKQALRDTDRMIDEFTTKFQDLYADFRNNGILQTQLLCIRSKDDLAGMRDAIEVRDIPYAPGAGCQPSKTCLPGTREGLLSDIAQWVNGGGGGGGDKRVLLLTGGAGTGKSTVAHTVARWFRDLGRLGSSFCFSRAEAAARGPSALFGTVARDLADHVPRVRERLSTLDTAARTTRDIADQFEQFLLKPTSGLDILGPIVIVVDALDESGDVFARRPVLDIFANKSHLLPSNFRIILTSRPEQDIMAAFKHSAHVERRSMEDVQDTHQDILLYIKTQLTPGLQESDCEELAGLAGRLFQWAFVACKFITDPKPAGINYQARFHRIVPDASRKSTQTLYGLYKTVLTELFVINGMDTDEQENITRNFHSAVGPVLASYRPLSMMSLAVLLSPSGTRESIASTLGDIQCVLEFMGSLLDGVTAGTDTPIQPLHKSFYDFLTSQESAGMFFIDLPYHHGRLCQGSLFIIDTHLRFNHCKLKTSHKRNVDQEYEQPSAEIAYACQFFGSHLEQFWRSQHTSIRPPQLTHMVDDFLKKKLLCWFEILSILGRVNVARQTLLQVAKWIEPYHPGLAELAQDAAQFILYFAKPITESAPHIYLSAIPFAPEASLVAQHYQASVLNTLQVEVGKLKNWPAQQLVIQGHKSGGHEFPVRSVAFSPDDRHIASGSNDRTIRLWNAQTGEAVGEPLRGHEYSVQSVAFSPDGKHIVSGSDDSTVRVWDAQTGQAMSEPLRGHGYSVRSVAFSPDGKHIVSGSDDNTIRVWDACTGQAVGDPLKGHKASVRSVAFSPDGKHLVSGSSDKTIRLWDAETGEEIGEPLRGHESSVSSVAFSPDGKTIVSGSHDKTIRLWDAQTGDAVGEPLRGHKYSVQSVAFSPDGKHILSGMHIPDAMRVPSVAFSPDGQHIVSGSDDKTITLWDAHTGKPIGDPLKGHNDCITAVAFSPDGKYIVSGSDDCTVRVWDTLTGQAVEQFRSTSIHDDGWLISPQGDLHFWIPPLHLKGFFRAANTAVICEHPTRVAFKQFVHGDIWERCVSFA</sequence>
<dbReference type="PANTHER" id="PTHR22847:SF637">
    <property type="entry name" value="WD REPEAT DOMAIN 5B"/>
    <property type="match status" value="1"/>
</dbReference>
<dbReference type="EMBL" id="KB469305">
    <property type="protein sequence ID" value="EPQ53524.1"/>
    <property type="molecule type" value="Genomic_DNA"/>
</dbReference>
<dbReference type="Pfam" id="PF00400">
    <property type="entry name" value="WD40"/>
    <property type="match status" value="8"/>
</dbReference>
<accession>S7RLI7</accession>
<dbReference type="InterPro" id="IPR020472">
    <property type="entry name" value="WD40_PAC1"/>
</dbReference>
<feature type="repeat" description="WD" evidence="3">
    <location>
        <begin position="866"/>
        <end position="888"/>
    </location>
</feature>
<dbReference type="InterPro" id="IPR003593">
    <property type="entry name" value="AAA+_ATPase"/>
</dbReference>
<dbReference type="OrthoDB" id="163438at2759"/>
<keyword evidence="1 3" id="KW-0853">WD repeat</keyword>
<keyword evidence="2" id="KW-0677">Repeat</keyword>
<dbReference type="GO" id="GO:0005634">
    <property type="term" value="C:nucleus"/>
    <property type="evidence" value="ECO:0007669"/>
    <property type="project" value="TreeGrafter"/>
</dbReference>
<protein>
    <submittedName>
        <fullName evidence="5">WD40 repeat-like protein</fullName>
    </submittedName>
</protein>
<dbReference type="InterPro" id="IPR011047">
    <property type="entry name" value="Quinoprotein_ADH-like_sf"/>
</dbReference>
<dbReference type="eggNOG" id="KOG0266">
    <property type="taxonomic scope" value="Eukaryota"/>
</dbReference>
<feature type="repeat" description="WD" evidence="3">
    <location>
        <begin position="651"/>
        <end position="692"/>
    </location>
</feature>
<dbReference type="OMA" id="RTWITRH"/>
<feature type="repeat" description="WD" evidence="3">
    <location>
        <begin position="737"/>
        <end position="778"/>
    </location>
</feature>